<proteinExistence type="predicted"/>
<dbReference type="InterPro" id="IPR004358">
    <property type="entry name" value="Sig_transdc_His_kin-like_C"/>
</dbReference>
<dbReference type="PANTHER" id="PTHR45453">
    <property type="entry name" value="PHOSPHATE REGULON SENSOR PROTEIN PHOR"/>
    <property type="match status" value="1"/>
</dbReference>
<evidence type="ECO:0000256" key="2">
    <source>
        <dbReference type="ARBA" id="ARBA00012438"/>
    </source>
</evidence>
<comment type="caution">
    <text evidence="9">The sequence shown here is derived from an EMBL/GenBank/DDBJ whole genome shotgun (WGS) entry which is preliminary data.</text>
</comment>
<reference evidence="9 10" key="1">
    <citation type="submission" date="2024-03" db="EMBL/GenBank/DDBJ databases">
        <title>Mouse gut bacterial collection (mGBC) of GemPharmatech.</title>
        <authorList>
            <person name="He Y."/>
            <person name="Dong L."/>
            <person name="Wu D."/>
            <person name="Gao X."/>
            <person name="Lin Z."/>
        </authorList>
    </citation>
    <scope>NUCLEOTIDE SEQUENCE [LARGE SCALE GENOMIC DNA]</scope>
    <source>
        <strain evidence="9 10">54-13</strain>
    </source>
</reference>
<organism evidence="9 10">
    <name type="scientific">Heminiphilus faecis</name>
    <dbReference type="NCBI Taxonomy" id="2601703"/>
    <lineage>
        <taxon>Bacteria</taxon>
        <taxon>Pseudomonadati</taxon>
        <taxon>Bacteroidota</taxon>
        <taxon>Bacteroidia</taxon>
        <taxon>Bacteroidales</taxon>
        <taxon>Muribaculaceae</taxon>
        <taxon>Heminiphilus</taxon>
    </lineage>
</organism>
<dbReference type="CDD" id="cd00075">
    <property type="entry name" value="HATPase"/>
    <property type="match status" value="1"/>
</dbReference>
<keyword evidence="5 9" id="KW-0418">Kinase</keyword>
<keyword evidence="7" id="KW-0472">Membrane</keyword>
<evidence type="ECO:0000256" key="3">
    <source>
        <dbReference type="ARBA" id="ARBA00022553"/>
    </source>
</evidence>
<evidence type="ECO:0000256" key="1">
    <source>
        <dbReference type="ARBA" id="ARBA00000085"/>
    </source>
</evidence>
<keyword evidence="10" id="KW-1185">Reference proteome</keyword>
<evidence type="ECO:0000259" key="8">
    <source>
        <dbReference type="PROSITE" id="PS50109"/>
    </source>
</evidence>
<dbReference type="PRINTS" id="PR00344">
    <property type="entry name" value="BCTRLSENSOR"/>
</dbReference>
<evidence type="ECO:0000313" key="9">
    <source>
        <dbReference type="EMBL" id="MEY8244991.1"/>
    </source>
</evidence>
<gene>
    <name evidence="9" type="ORF">AAK873_05080</name>
</gene>
<comment type="catalytic activity">
    <reaction evidence="1">
        <text>ATP + protein L-histidine = ADP + protein N-phospho-L-histidine.</text>
        <dbReference type="EC" id="2.7.13.3"/>
    </reaction>
</comment>
<evidence type="ECO:0000256" key="6">
    <source>
        <dbReference type="ARBA" id="ARBA00023012"/>
    </source>
</evidence>
<keyword evidence="3" id="KW-0597">Phosphoprotein</keyword>
<feature type="transmembrane region" description="Helical" evidence="7">
    <location>
        <begin position="7"/>
        <end position="28"/>
    </location>
</feature>
<protein>
    <recommendedName>
        <fullName evidence="2">histidine kinase</fullName>
        <ecNumber evidence="2">2.7.13.3</ecNumber>
    </recommendedName>
</protein>
<sequence>MEKRIKTLYMFTAAAIIGLIAVQIIWLYKQYNVTLDVEQEKNFKLMGLVVQKYNDIRKLDTSYNDSTTIAWSNTNIDYKSHGSKQTSTVTNSFYMYKVTDLLGLPDTVDVTSDMRTKARELINFMEPDSDHTGVKRFEVHDMPLKTNVWDMADEITLDHNSPFTIEGVDSVMKQFGMIASVSLTTVDSLMIDPEIIKDGSFFRHEIKGVFPYVALEHKVVRFTMPITVASVVKSMGVTLVVSMLLSVFLIVCLIWQIRTIKMFVRLDSVRTGFVHTMIHELKRPVSTLKLCISSLDNPKLVYDDNSRTEILDDCRMAVNNLSTYFSRLRDITFNEASQIPLDVETFVLYNMVEEAIAKTHLPSDKCVELVNDVGRDVSITADKLHLSQMVGNLIENAVKYSGESVRIRFGCEYTEGHVAICVSDTGTGIADSDVDKIFEKFYRATSAMQSGLPGVGLGLAYVKLLAEAHGGRVEVVSRIGEGSTFTINLPQ</sequence>
<dbReference type="SUPFAM" id="SSF47384">
    <property type="entry name" value="Homodimeric domain of signal transducing histidine kinase"/>
    <property type="match status" value="1"/>
</dbReference>
<dbReference type="PROSITE" id="PS50109">
    <property type="entry name" value="HIS_KIN"/>
    <property type="match status" value="1"/>
</dbReference>
<dbReference type="SUPFAM" id="SSF55874">
    <property type="entry name" value="ATPase domain of HSP90 chaperone/DNA topoisomerase II/histidine kinase"/>
    <property type="match status" value="1"/>
</dbReference>
<dbReference type="RefSeq" id="WP_369863287.1">
    <property type="nucleotide sequence ID" value="NZ_JBCLPP010000010.1"/>
</dbReference>
<keyword evidence="7" id="KW-1133">Transmembrane helix</keyword>
<dbReference type="EMBL" id="JBCLPP010000010">
    <property type="protein sequence ID" value="MEY8244991.1"/>
    <property type="molecule type" value="Genomic_DNA"/>
</dbReference>
<dbReference type="InterPro" id="IPR036890">
    <property type="entry name" value="HATPase_C_sf"/>
</dbReference>
<feature type="transmembrane region" description="Helical" evidence="7">
    <location>
        <begin position="235"/>
        <end position="255"/>
    </location>
</feature>
<dbReference type="EC" id="2.7.13.3" evidence="2"/>
<evidence type="ECO:0000313" key="10">
    <source>
        <dbReference type="Proteomes" id="UP001565200"/>
    </source>
</evidence>
<evidence type="ECO:0000256" key="5">
    <source>
        <dbReference type="ARBA" id="ARBA00022777"/>
    </source>
</evidence>
<dbReference type="InterPro" id="IPR005467">
    <property type="entry name" value="His_kinase_dom"/>
</dbReference>
<accession>A0ABV4CUD1</accession>
<dbReference type="InterPro" id="IPR036097">
    <property type="entry name" value="HisK_dim/P_sf"/>
</dbReference>
<keyword evidence="4" id="KW-0808">Transferase</keyword>
<dbReference type="GO" id="GO:0016301">
    <property type="term" value="F:kinase activity"/>
    <property type="evidence" value="ECO:0007669"/>
    <property type="project" value="UniProtKB-KW"/>
</dbReference>
<keyword evidence="6" id="KW-0902">Two-component regulatory system</keyword>
<dbReference type="Proteomes" id="UP001565200">
    <property type="component" value="Unassembled WGS sequence"/>
</dbReference>
<keyword evidence="7" id="KW-0812">Transmembrane</keyword>
<evidence type="ECO:0000256" key="4">
    <source>
        <dbReference type="ARBA" id="ARBA00022679"/>
    </source>
</evidence>
<dbReference type="Gene3D" id="3.30.565.10">
    <property type="entry name" value="Histidine kinase-like ATPase, C-terminal domain"/>
    <property type="match status" value="1"/>
</dbReference>
<dbReference type="InterPro" id="IPR050351">
    <property type="entry name" value="BphY/WalK/GraS-like"/>
</dbReference>
<evidence type="ECO:0000256" key="7">
    <source>
        <dbReference type="SAM" id="Phobius"/>
    </source>
</evidence>
<feature type="domain" description="Histidine kinase" evidence="8">
    <location>
        <begin position="276"/>
        <end position="491"/>
    </location>
</feature>
<dbReference type="InterPro" id="IPR003594">
    <property type="entry name" value="HATPase_dom"/>
</dbReference>
<name>A0ABV4CUD1_9BACT</name>
<dbReference type="SMART" id="SM00387">
    <property type="entry name" value="HATPase_c"/>
    <property type="match status" value="1"/>
</dbReference>
<dbReference type="PANTHER" id="PTHR45453:SF1">
    <property type="entry name" value="PHOSPHATE REGULON SENSOR PROTEIN PHOR"/>
    <property type="match status" value="1"/>
</dbReference>
<dbReference type="Pfam" id="PF02518">
    <property type="entry name" value="HATPase_c"/>
    <property type="match status" value="1"/>
</dbReference>